<dbReference type="PANTHER" id="PTHR12151:SF25">
    <property type="entry name" value="LINALOOL DEHYDRATASE_ISOMERASE DOMAIN-CONTAINING PROTEIN"/>
    <property type="match status" value="1"/>
</dbReference>
<dbReference type="GO" id="GO:0046872">
    <property type="term" value="F:metal ion binding"/>
    <property type="evidence" value="ECO:0007669"/>
    <property type="project" value="UniProtKB-KW"/>
</dbReference>
<dbReference type="AlphaFoldDB" id="A0A552UA16"/>
<dbReference type="Gene3D" id="3.40.30.10">
    <property type="entry name" value="Glutaredoxin"/>
    <property type="match status" value="1"/>
</dbReference>
<dbReference type="Pfam" id="PF02630">
    <property type="entry name" value="SCO1-SenC"/>
    <property type="match status" value="1"/>
</dbReference>
<dbReference type="OrthoDB" id="9790194at2"/>
<comment type="similarity">
    <text evidence="1">Belongs to the SCO1/2 family.</text>
</comment>
<dbReference type="EMBL" id="VJWA01000002">
    <property type="protein sequence ID" value="TRW15062.1"/>
    <property type="molecule type" value="Genomic_DNA"/>
</dbReference>
<evidence type="ECO:0000313" key="6">
    <source>
        <dbReference type="Proteomes" id="UP000317894"/>
    </source>
</evidence>
<dbReference type="CDD" id="cd02968">
    <property type="entry name" value="SCO"/>
    <property type="match status" value="1"/>
</dbReference>
<keyword evidence="6" id="KW-1185">Reference proteome</keyword>
<dbReference type="FunFam" id="3.40.30.10:FF:000013">
    <property type="entry name" value="Blast:Protein SCO1 homolog, mitochondrial"/>
    <property type="match status" value="1"/>
</dbReference>
<accession>A0A552UA16</accession>
<feature type="binding site" evidence="3">
    <location>
        <position position="77"/>
    </location>
    <ligand>
        <name>Cu cation</name>
        <dbReference type="ChEBI" id="CHEBI:23378"/>
    </ligand>
</feature>
<sequence length="201" mass="21644">MNSRRVLWLVLACVAALALGGWLWTRPLGTAPAPLAGSNIGGPFALTDQNGRAVTEAALKGRYSLVYFGYTFCPDVCPLDMQQLTAGLTAFEKADPARGARVQPVFVTVDPARDTVPVLKEYAANFHPRLLALTGSEAAIETAKRSFRIYARRAGTGTGPDYLVDHLALIYLIGPDGKAISFLQHAATPQQIAAELDKYVR</sequence>
<feature type="binding site" evidence="3">
    <location>
        <position position="73"/>
    </location>
    <ligand>
        <name>Cu cation</name>
        <dbReference type="ChEBI" id="CHEBI:23378"/>
    </ligand>
</feature>
<evidence type="ECO:0000256" key="3">
    <source>
        <dbReference type="PIRSR" id="PIRSR603782-1"/>
    </source>
</evidence>
<comment type="caution">
    <text evidence="5">The sequence shown here is derived from an EMBL/GenBank/DDBJ whole genome shotgun (WGS) entry which is preliminary data.</text>
</comment>
<evidence type="ECO:0000256" key="2">
    <source>
        <dbReference type="ARBA" id="ARBA00023008"/>
    </source>
</evidence>
<dbReference type="RefSeq" id="WP_144335231.1">
    <property type="nucleotide sequence ID" value="NZ_VJWA01000002.1"/>
</dbReference>
<evidence type="ECO:0000313" key="5">
    <source>
        <dbReference type="EMBL" id="TRW15062.1"/>
    </source>
</evidence>
<feature type="binding site" evidence="3">
    <location>
        <position position="166"/>
    </location>
    <ligand>
        <name>Cu cation</name>
        <dbReference type="ChEBI" id="CHEBI:23378"/>
    </ligand>
</feature>
<dbReference type="InterPro" id="IPR003782">
    <property type="entry name" value="SCO1/SenC"/>
</dbReference>
<evidence type="ECO:0000256" key="1">
    <source>
        <dbReference type="ARBA" id="ARBA00010996"/>
    </source>
</evidence>
<keyword evidence="3" id="KW-0479">Metal-binding</keyword>
<name>A0A552UA16_9SPHN</name>
<dbReference type="PANTHER" id="PTHR12151">
    <property type="entry name" value="ELECTRON TRANSPORT PROTIN SCO1/SENC FAMILY MEMBER"/>
    <property type="match status" value="1"/>
</dbReference>
<evidence type="ECO:0000256" key="4">
    <source>
        <dbReference type="PIRSR" id="PIRSR603782-2"/>
    </source>
</evidence>
<keyword evidence="4" id="KW-1015">Disulfide bond</keyword>
<gene>
    <name evidence="5" type="ORF">FMM06_15540</name>
</gene>
<dbReference type="InterPro" id="IPR036249">
    <property type="entry name" value="Thioredoxin-like_sf"/>
</dbReference>
<feature type="disulfide bond" description="Redox-active" evidence="4">
    <location>
        <begin position="73"/>
        <end position="77"/>
    </location>
</feature>
<organism evidence="5 6">
    <name type="scientific">Glacieibacterium frigidum</name>
    <dbReference type="NCBI Taxonomy" id="2593303"/>
    <lineage>
        <taxon>Bacteria</taxon>
        <taxon>Pseudomonadati</taxon>
        <taxon>Pseudomonadota</taxon>
        <taxon>Alphaproteobacteria</taxon>
        <taxon>Sphingomonadales</taxon>
        <taxon>Sphingosinicellaceae</taxon>
        <taxon>Glacieibacterium</taxon>
    </lineage>
</organism>
<protein>
    <submittedName>
        <fullName evidence="5">SCO family protein</fullName>
    </submittedName>
</protein>
<dbReference type="SUPFAM" id="SSF52833">
    <property type="entry name" value="Thioredoxin-like"/>
    <property type="match status" value="1"/>
</dbReference>
<reference evidence="5 6" key="1">
    <citation type="submission" date="2019-07" db="EMBL/GenBank/DDBJ databases">
        <title>Novel species isolated from glacier.</title>
        <authorList>
            <person name="Liu Q."/>
            <person name="Xin Y.-H."/>
        </authorList>
    </citation>
    <scope>NUCLEOTIDE SEQUENCE [LARGE SCALE GENOMIC DNA]</scope>
    <source>
        <strain evidence="5 6">LB1R16</strain>
    </source>
</reference>
<dbReference type="Proteomes" id="UP000317894">
    <property type="component" value="Unassembled WGS sequence"/>
</dbReference>
<keyword evidence="2 3" id="KW-0186">Copper</keyword>
<proteinExistence type="inferred from homology"/>